<sequence>MPPAKGKSARRNANNLGRDSVISSPNSSDNVDPSVNANESSSSSEPEDPMLMGFNLLRDAATRLSLLVVSPPESDRGFFVSSHKTAEDDADFLNDELYSIQPETFHHILGGLFPEAYERKNDMVPSSFVHPVQLSKRSNNKRKNRNRRRRRNRAAGVGSLSSQVTGAENRDEDSDDNSGPNTSETQSIAPTLASH</sequence>
<reference evidence="2 3" key="1">
    <citation type="submission" date="2020-04" db="EMBL/GenBank/DDBJ databases">
        <authorList>
            <person name="Laetsch R D."/>
            <person name="Stevens L."/>
            <person name="Kumar S."/>
            <person name="Blaxter L. M."/>
        </authorList>
    </citation>
    <scope>NUCLEOTIDE SEQUENCE [LARGE SCALE GENOMIC DNA]</scope>
</reference>
<proteinExistence type="predicted"/>
<evidence type="ECO:0000313" key="2">
    <source>
        <dbReference type="EMBL" id="CAB3399792.1"/>
    </source>
</evidence>
<feature type="region of interest" description="Disordered" evidence="1">
    <location>
        <begin position="127"/>
        <end position="195"/>
    </location>
</feature>
<evidence type="ECO:0000256" key="1">
    <source>
        <dbReference type="SAM" id="MobiDB-lite"/>
    </source>
</evidence>
<feature type="compositionally biased region" description="Basic residues" evidence="1">
    <location>
        <begin position="138"/>
        <end position="153"/>
    </location>
</feature>
<organism evidence="2 3">
    <name type="scientific">Caenorhabditis bovis</name>
    <dbReference type="NCBI Taxonomy" id="2654633"/>
    <lineage>
        <taxon>Eukaryota</taxon>
        <taxon>Metazoa</taxon>
        <taxon>Ecdysozoa</taxon>
        <taxon>Nematoda</taxon>
        <taxon>Chromadorea</taxon>
        <taxon>Rhabditida</taxon>
        <taxon>Rhabditina</taxon>
        <taxon>Rhabditomorpha</taxon>
        <taxon>Rhabditoidea</taxon>
        <taxon>Rhabditidae</taxon>
        <taxon>Peloderinae</taxon>
        <taxon>Caenorhabditis</taxon>
    </lineage>
</organism>
<accession>A0A8S1E7L2</accession>
<name>A0A8S1E7L2_9PELO</name>
<evidence type="ECO:0000313" key="3">
    <source>
        <dbReference type="Proteomes" id="UP000494206"/>
    </source>
</evidence>
<protein>
    <submittedName>
        <fullName evidence="2">Uncharacterized protein</fullName>
    </submittedName>
</protein>
<feature type="region of interest" description="Disordered" evidence="1">
    <location>
        <begin position="1"/>
        <end position="51"/>
    </location>
</feature>
<gene>
    <name evidence="2" type="ORF">CBOVIS_LOCUS2859</name>
</gene>
<comment type="caution">
    <text evidence="2">The sequence shown here is derived from an EMBL/GenBank/DDBJ whole genome shotgun (WGS) entry which is preliminary data.</text>
</comment>
<dbReference type="EMBL" id="CADEPM010000002">
    <property type="protein sequence ID" value="CAB3399792.1"/>
    <property type="molecule type" value="Genomic_DNA"/>
</dbReference>
<feature type="compositionally biased region" description="Low complexity" evidence="1">
    <location>
        <begin position="19"/>
        <end position="44"/>
    </location>
</feature>
<keyword evidence="3" id="KW-1185">Reference proteome</keyword>
<dbReference type="Proteomes" id="UP000494206">
    <property type="component" value="Unassembled WGS sequence"/>
</dbReference>
<dbReference type="AlphaFoldDB" id="A0A8S1E7L2"/>
<feature type="compositionally biased region" description="Polar residues" evidence="1">
    <location>
        <begin position="177"/>
        <end position="195"/>
    </location>
</feature>